<evidence type="ECO:0000313" key="3">
    <source>
        <dbReference type="Proteomes" id="UP001497382"/>
    </source>
</evidence>
<gene>
    <name evidence="2" type="ORF">LARSCL_LOCUS14652</name>
    <name evidence="1" type="ORF">LARSCL_LOCUS523</name>
</gene>
<dbReference type="AlphaFoldDB" id="A0AAV1YS26"/>
<sequence>MDYLFFPHGGSGRLNSAASLKSPRNPLKITPMKTEPHGFRVFDDASEKAKVNYHGSQWVSFRPAKVKQKLNYDSIYFGFCISQFYPSRGRLELQDGRVDMHFPDT</sequence>
<evidence type="ECO:0000313" key="2">
    <source>
        <dbReference type="EMBL" id="CAL1287137.1"/>
    </source>
</evidence>
<proteinExistence type="predicted"/>
<dbReference type="EMBL" id="CAXIEN010000213">
    <property type="protein sequence ID" value="CAL1287137.1"/>
    <property type="molecule type" value="Genomic_DNA"/>
</dbReference>
<protein>
    <submittedName>
        <fullName evidence="1">Uncharacterized protein</fullName>
    </submittedName>
</protein>
<dbReference type="EMBL" id="CAXIEN010000002">
    <property type="protein sequence ID" value="CAL1261639.1"/>
    <property type="molecule type" value="Genomic_DNA"/>
</dbReference>
<keyword evidence="3" id="KW-1185">Reference proteome</keyword>
<name>A0AAV1YS26_9ARAC</name>
<accession>A0AAV1YS26</accession>
<dbReference type="Proteomes" id="UP001497382">
    <property type="component" value="Unassembled WGS sequence"/>
</dbReference>
<comment type="caution">
    <text evidence="1">The sequence shown here is derived from an EMBL/GenBank/DDBJ whole genome shotgun (WGS) entry which is preliminary data.</text>
</comment>
<reference evidence="1 3" key="1">
    <citation type="submission" date="2024-04" db="EMBL/GenBank/DDBJ databases">
        <authorList>
            <person name="Rising A."/>
            <person name="Reimegard J."/>
            <person name="Sonavane S."/>
            <person name="Akerstrom W."/>
            <person name="Nylinder S."/>
            <person name="Hedman E."/>
            <person name="Kallberg Y."/>
        </authorList>
    </citation>
    <scope>NUCLEOTIDE SEQUENCE [LARGE SCALE GENOMIC DNA]</scope>
</reference>
<evidence type="ECO:0000313" key="1">
    <source>
        <dbReference type="EMBL" id="CAL1261639.1"/>
    </source>
</evidence>
<organism evidence="1 3">
    <name type="scientific">Larinioides sclopetarius</name>
    <dbReference type="NCBI Taxonomy" id="280406"/>
    <lineage>
        <taxon>Eukaryota</taxon>
        <taxon>Metazoa</taxon>
        <taxon>Ecdysozoa</taxon>
        <taxon>Arthropoda</taxon>
        <taxon>Chelicerata</taxon>
        <taxon>Arachnida</taxon>
        <taxon>Araneae</taxon>
        <taxon>Araneomorphae</taxon>
        <taxon>Entelegynae</taxon>
        <taxon>Araneoidea</taxon>
        <taxon>Araneidae</taxon>
        <taxon>Larinioides</taxon>
    </lineage>
</organism>